<name>A0A2A6C094_PRIPA</name>
<dbReference type="InterPro" id="IPR009006">
    <property type="entry name" value="Ala_racemase/Decarboxylase_C"/>
</dbReference>
<accession>A0A2A6C094</accession>
<dbReference type="InterPro" id="IPR022643">
    <property type="entry name" value="De-COase2_C"/>
</dbReference>
<dbReference type="OrthoDB" id="5034579at2759"/>
<keyword evidence="1" id="KW-0663">Pyridoxal phosphate</keyword>
<sequence length="189" mass="21108">KIHSTMFVRREIIGDTKINITDKPVDTFQLAREVAAYKTVEGSNQASIIVNLDTRECALLAKVIARKTVLASSGGNPSTRMHYFVDCINGSINNEDCPTGRPLIDKEGELYQSTIWEGPCDARNKLESNKMMRKLDVGEWIVYEDMGASRALSSTFNYSPTPIYVISECLWCGIVMTMGRSHFYGIISP</sequence>
<keyword evidence="4" id="KW-1185">Reference proteome</keyword>
<dbReference type="PANTHER" id="PTHR11482:SF6">
    <property type="entry name" value="ORNITHINE DECARBOXYLASE 1-RELATED"/>
    <property type="match status" value="1"/>
</dbReference>
<keyword evidence="2" id="KW-0456">Lyase</keyword>
<dbReference type="FunFam" id="2.40.37.10:FF:000059">
    <property type="match status" value="1"/>
</dbReference>
<evidence type="ECO:0000313" key="4">
    <source>
        <dbReference type="Proteomes" id="UP000005239"/>
    </source>
</evidence>
<reference evidence="3" key="2">
    <citation type="submission" date="2022-06" db="UniProtKB">
        <authorList>
            <consortium name="EnsemblMetazoa"/>
        </authorList>
    </citation>
    <scope>IDENTIFICATION</scope>
    <source>
        <strain evidence="3">PS312</strain>
    </source>
</reference>
<dbReference type="InterPro" id="IPR002433">
    <property type="entry name" value="Orn_de-COase"/>
</dbReference>
<dbReference type="EnsemblMetazoa" id="PPA13076.1">
    <property type="protein sequence ID" value="PPA13076.1"/>
    <property type="gene ID" value="WBGene00102630"/>
</dbReference>
<dbReference type="SUPFAM" id="SSF50621">
    <property type="entry name" value="Alanine racemase C-terminal domain-like"/>
    <property type="match status" value="1"/>
</dbReference>
<dbReference type="AlphaFoldDB" id="A0A2A6C094"/>
<reference evidence="4" key="1">
    <citation type="journal article" date="2008" name="Nat. Genet.">
        <title>The Pristionchus pacificus genome provides a unique perspective on nematode lifestyle and parasitism.</title>
        <authorList>
            <person name="Dieterich C."/>
            <person name="Clifton S.W."/>
            <person name="Schuster L.N."/>
            <person name="Chinwalla A."/>
            <person name="Delehaunty K."/>
            <person name="Dinkelacker I."/>
            <person name="Fulton L."/>
            <person name="Fulton R."/>
            <person name="Godfrey J."/>
            <person name="Minx P."/>
            <person name="Mitreva M."/>
            <person name="Roeseler W."/>
            <person name="Tian H."/>
            <person name="Witte H."/>
            <person name="Yang S.P."/>
            <person name="Wilson R.K."/>
            <person name="Sommer R.J."/>
        </authorList>
    </citation>
    <scope>NUCLEOTIDE SEQUENCE [LARGE SCALE GENOMIC DNA]</scope>
    <source>
        <strain evidence="4">PS312</strain>
    </source>
</reference>
<evidence type="ECO:0000256" key="1">
    <source>
        <dbReference type="ARBA" id="ARBA00022898"/>
    </source>
</evidence>
<proteinExistence type="predicted"/>
<evidence type="ECO:0000313" key="3">
    <source>
        <dbReference type="EnsemblMetazoa" id="PPA13076.1"/>
    </source>
</evidence>
<protein>
    <submittedName>
        <fullName evidence="3">Orn_DAP_Arg_deC domain-containing protein</fullName>
    </submittedName>
</protein>
<dbReference type="Gene3D" id="2.40.37.10">
    <property type="entry name" value="Lyase, Ornithine Decarboxylase, Chain A, domain 1"/>
    <property type="match status" value="1"/>
</dbReference>
<dbReference type="Pfam" id="PF00278">
    <property type="entry name" value="Orn_DAP_Arg_deC"/>
    <property type="match status" value="1"/>
</dbReference>
<dbReference type="PANTHER" id="PTHR11482">
    <property type="entry name" value="ARGININE/DIAMINOPIMELATE/ORNITHINE DECARBOXYLASE"/>
    <property type="match status" value="1"/>
</dbReference>
<organism evidence="3 4">
    <name type="scientific">Pristionchus pacificus</name>
    <name type="common">Parasitic nematode worm</name>
    <dbReference type="NCBI Taxonomy" id="54126"/>
    <lineage>
        <taxon>Eukaryota</taxon>
        <taxon>Metazoa</taxon>
        <taxon>Ecdysozoa</taxon>
        <taxon>Nematoda</taxon>
        <taxon>Chromadorea</taxon>
        <taxon>Rhabditida</taxon>
        <taxon>Rhabditina</taxon>
        <taxon>Diplogasteromorpha</taxon>
        <taxon>Diplogasteroidea</taxon>
        <taxon>Neodiplogasteridae</taxon>
        <taxon>Pristionchus</taxon>
    </lineage>
</organism>
<accession>A0A8R1YC68</accession>
<gene>
    <name evidence="3" type="primary">WBGene00102630</name>
</gene>
<dbReference type="GO" id="GO:0006596">
    <property type="term" value="P:polyamine biosynthetic process"/>
    <property type="evidence" value="ECO:0007669"/>
    <property type="project" value="InterPro"/>
</dbReference>
<dbReference type="Proteomes" id="UP000005239">
    <property type="component" value="Unassembled WGS sequence"/>
</dbReference>
<evidence type="ECO:0000256" key="2">
    <source>
        <dbReference type="ARBA" id="ARBA00023239"/>
    </source>
</evidence>
<dbReference type="GO" id="GO:0016829">
    <property type="term" value="F:lyase activity"/>
    <property type="evidence" value="ECO:0007669"/>
    <property type="project" value="UniProtKB-KW"/>
</dbReference>